<comment type="similarity">
    <text evidence="1">Belongs to the peptidase S33 family.</text>
</comment>
<name>A0AA38RPT3_9PEZI</name>
<evidence type="ECO:0000256" key="1">
    <source>
        <dbReference type="ARBA" id="ARBA00010088"/>
    </source>
</evidence>
<dbReference type="SUPFAM" id="SSF53474">
    <property type="entry name" value="alpha/beta-Hydrolases"/>
    <property type="match status" value="1"/>
</dbReference>
<dbReference type="PIRSF" id="PIRSF005539">
    <property type="entry name" value="Pept_S33_TRI_F1"/>
    <property type="match status" value="1"/>
</dbReference>
<dbReference type="GO" id="GO:0008233">
    <property type="term" value="F:peptidase activity"/>
    <property type="evidence" value="ECO:0007669"/>
    <property type="project" value="InterPro"/>
</dbReference>
<dbReference type="InterPro" id="IPR000073">
    <property type="entry name" value="AB_hydrolase_1"/>
</dbReference>
<sequence>MVLIPHTEGFISFKHPSLPADVECKTWYKVVGNLSSGKRPLVTLHGGPGATHLYVTEPFDSYAAKTGTPVVYYDQIGCGKSTHLREKRLDESFWTIDLFVAELDNVLTHLGIRGDFDLYGHSWGAMLAPNYALSTVSQGCGLHRLILASGPCSMADWEAAGEKFVQEQPKEVQEAIRKYSKEGKYDAPEYKEALMRIYSVHMCRLDPWPQVLVDAFTQLEEDDTVYMTMQGPDELTVLGSLKNFDMSESCKGIKVPTLVINGEFDQCSDACAKPWFDGIDKVKWITIGDGAHMVHLEQPDKYIDVVRNFLS</sequence>
<comment type="caution">
    <text evidence="4">The sequence shown here is derived from an EMBL/GenBank/DDBJ whole genome shotgun (WGS) entry which is preliminary data.</text>
</comment>
<proteinExistence type="inferred from homology"/>
<evidence type="ECO:0000313" key="4">
    <source>
        <dbReference type="EMBL" id="KAJ9143088.1"/>
    </source>
</evidence>
<dbReference type="PRINTS" id="PR00793">
    <property type="entry name" value="PROAMNOPTASE"/>
</dbReference>
<evidence type="ECO:0000256" key="2">
    <source>
        <dbReference type="ARBA" id="ARBA00022801"/>
    </source>
</evidence>
<dbReference type="GO" id="GO:0006508">
    <property type="term" value="P:proteolysis"/>
    <property type="evidence" value="ECO:0007669"/>
    <property type="project" value="InterPro"/>
</dbReference>
<evidence type="ECO:0000259" key="3">
    <source>
        <dbReference type="Pfam" id="PF12697"/>
    </source>
</evidence>
<feature type="domain" description="AB hydrolase-1" evidence="3">
    <location>
        <begin position="41"/>
        <end position="304"/>
    </location>
</feature>
<gene>
    <name evidence="4" type="ORF">NKR23_g6710</name>
</gene>
<dbReference type="EMBL" id="JANBVO010000020">
    <property type="protein sequence ID" value="KAJ9143088.1"/>
    <property type="molecule type" value="Genomic_DNA"/>
</dbReference>
<dbReference type="NCBIfam" id="TIGR01250">
    <property type="entry name" value="pro_imino_pep_2"/>
    <property type="match status" value="1"/>
</dbReference>
<keyword evidence="5" id="KW-1185">Reference proteome</keyword>
<dbReference type="PANTHER" id="PTHR43194:SF2">
    <property type="entry name" value="PEROXISOMAL MEMBRANE PROTEIN LPX1"/>
    <property type="match status" value="1"/>
</dbReference>
<keyword evidence="2 4" id="KW-0378">Hydrolase</keyword>
<accession>A0AA38RPT3</accession>
<organism evidence="4 5">
    <name type="scientific">Pleurostoma richardsiae</name>
    <dbReference type="NCBI Taxonomy" id="41990"/>
    <lineage>
        <taxon>Eukaryota</taxon>
        <taxon>Fungi</taxon>
        <taxon>Dikarya</taxon>
        <taxon>Ascomycota</taxon>
        <taxon>Pezizomycotina</taxon>
        <taxon>Sordariomycetes</taxon>
        <taxon>Sordariomycetidae</taxon>
        <taxon>Calosphaeriales</taxon>
        <taxon>Pleurostomataceae</taxon>
        <taxon>Pleurostoma</taxon>
    </lineage>
</organism>
<dbReference type="PANTHER" id="PTHR43194">
    <property type="entry name" value="HYDROLASE ALPHA/BETA FOLD FAMILY"/>
    <property type="match status" value="1"/>
</dbReference>
<evidence type="ECO:0000313" key="5">
    <source>
        <dbReference type="Proteomes" id="UP001174694"/>
    </source>
</evidence>
<dbReference type="Pfam" id="PF12697">
    <property type="entry name" value="Abhydrolase_6"/>
    <property type="match status" value="1"/>
</dbReference>
<protein>
    <submittedName>
        <fullName evidence="4">Alpha/Beta hydrolase protein</fullName>
    </submittedName>
</protein>
<dbReference type="InterPro" id="IPR002410">
    <property type="entry name" value="Peptidase_S33"/>
</dbReference>
<dbReference type="AlphaFoldDB" id="A0AA38RPT3"/>
<dbReference type="Gene3D" id="3.40.50.1820">
    <property type="entry name" value="alpha/beta hydrolase"/>
    <property type="match status" value="1"/>
</dbReference>
<dbReference type="InterPro" id="IPR005945">
    <property type="entry name" value="Pro_imino_pep"/>
</dbReference>
<reference evidence="4" key="1">
    <citation type="submission" date="2022-07" db="EMBL/GenBank/DDBJ databases">
        <title>Fungi with potential for degradation of polypropylene.</title>
        <authorList>
            <person name="Gostincar C."/>
        </authorList>
    </citation>
    <scope>NUCLEOTIDE SEQUENCE</scope>
    <source>
        <strain evidence="4">EXF-13308</strain>
    </source>
</reference>
<dbReference type="Proteomes" id="UP001174694">
    <property type="component" value="Unassembled WGS sequence"/>
</dbReference>
<dbReference type="InterPro" id="IPR050228">
    <property type="entry name" value="Carboxylesterase_BioH"/>
</dbReference>
<dbReference type="InterPro" id="IPR029058">
    <property type="entry name" value="AB_hydrolase_fold"/>
</dbReference>